<dbReference type="EMBL" id="BAAAZU010000001">
    <property type="protein sequence ID" value="GAA3913789.1"/>
    <property type="molecule type" value="Genomic_DNA"/>
</dbReference>
<proteinExistence type="predicted"/>
<organism evidence="2 3">
    <name type="scientific">Luteimonas lutimaris</name>
    <dbReference type="NCBI Taxonomy" id="698645"/>
    <lineage>
        <taxon>Bacteria</taxon>
        <taxon>Pseudomonadati</taxon>
        <taxon>Pseudomonadota</taxon>
        <taxon>Gammaproteobacteria</taxon>
        <taxon>Lysobacterales</taxon>
        <taxon>Lysobacteraceae</taxon>
        <taxon>Luteimonas</taxon>
    </lineage>
</organism>
<keyword evidence="1" id="KW-1133">Transmembrane helix</keyword>
<reference evidence="3" key="1">
    <citation type="journal article" date="2019" name="Int. J. Syst. Evol. Microbiol.">
        <title>The Global Catalogue of Microorganisms (GCM) 10K type strain sequencing project: providing services to taxonomists for standard genome sequencing and annotation.</title>
        <authorList>
            <consortium name="The Broad Institute Genomics Platform"/>
            <consortium name="The Broad Institute Genome Sequencing Center for Infectious Disease"/>
            <person name="Wu L."/>
            <person name="Ma J."/>
        </authorList>
    </citation>
    <scope>NUCLEOTIDE SEQUENCE [LARGE SCALE GENOMIC DNA]</scope>
    <source>
        <strain evidence="3">JCM 16916</strain>
    </source>
</reference>
<gene>
    <name evidence="2" type="ORF">GCM10022229_03310</name>
</gene>
<accession>A0ABP7M3N1</accession>
<evidence type="ECO:0000256" key="1">
    <source>
        <dbReference type="SAM" id="Phobius"/>
    </source>
</evidence>
<protein>
    <submittedName>
        <fullName evidence="2">Uncharacterized protein</fullName>
    </submittedName>
</protein>
<keyword evidence="3" id="KW-1185">Reference proteome</keyword>
<dbReference type="RefSeq" id="WP_344758177.1">
    <property type="nucleotide sequence ID" value="NZ_BAAAZU010000001.1"/>
</dbReference>
<comment type="caution">
    <text evidence="2">The sequence shown here is derived from an EMBL/GenBank/DDBJ whole genome shotgun (WGS) entry which is preliminary data.</text>
</comment>
<evidence type="ECO:0000313" key="3">
    <source>
        <dbReference type="Proteomes" id="UP001501727"/>
    </source>
</evidence>
<keyword evidence="1" id="KW-0812">Transmembrane</keyword>
<sequence length="230" mass="24892">MSAAVADASRSRWRRVAANTMVLLLAASTVFWLRRHEPDYVERFAPIVVRGAPGEVAQARGFNVQIPADETLETGRMLATPGITGSAPLEKLPSSGLWLSVPVRVEVTLDPGRVTAFLRDRDGREYAAIAKSPVEPGHPFDHGGESGRMFESNVAGQSLAPGFPATGRLYFEVPADRLEGLRARFHLGAVMMPNDNVVDIDLGIDRRRADALRGEAAAELRTFVVHGGVL</sequence>
<name>A0ABP7M3N1_9GAMM</name>
<evidence type="ECO:0000313" key="2">
    <source>
        <dbReference type="EMBL" id="GAA3913789.1"/>
    </source>
</evidence>
<feature type="transmembrane region" description="Helical" evidence="1">
    <location>
        <begin position="16"/>
        <end position="33"/>
    </location>
</feature>
<keyword evidence="1" id="KW-0472">Membrane</keyword>
<dbReference type="Proteomes" id="UP001501727">
    <property type="component" value="Unassembled WGS sequence"/>
</dbReference>